<reference evidence="3 4" key="1">
    <citation type="journal article" date="2024" name="BMC Genomics">
        <title>Genome assembly of redclaw crayfish (Cherax quadricarinatus) provides insights into its immune adaptation and hypoxia tolerance.</title>
        <authorList>
            <person name="Liu Z."/>
            <person name="Zheng J."/>
            <person name="Li H."/>
            <person name="Fang K."/>
            <person name="Wang S."/>
            <person name="He J."/>
            <person name="Zhou D."/>
            <person name="Weng S."/>
            <person name="Chi M."/>
            <person name="Gu Z."/>
            <person name="He J."/>
            <person name="Li F."/>
            <person name="Wang M."/>
        </authorList>
    </citation>
    <scope>NUCLEOTIDE SEQUENCE [LARGE SCALE GENOMIC DNA]</scope>
    <source>
        <strain evidence="3">ZL_2023a</strain>
    </source>
</reference>
<organism evidence="3 4">
    <name type="scientific">Cherax quadricarinatus</name>
    <name type="common">Australian red claw crayfish</name>
    <dbReference type="NCBI Taxonomy" id="27406"/>
    <lineage>
        <taxon>Eukaryota</taxon>
        <taxon>Metazoa</taxon>
        <taxon>Ecdysozoa</taxon>
        <taxon>Arthropoda</taxon>
        <taxon>Crustacea</taxon>
        <taxon>Multicrustacea</taxon>
        <taxon>Malacostraca</taxon>
        <taxon>Eumalacostraca</taxon>
        <taxon>Eucarida</taxon>
        <taxon>Decapoda</taxon>
        <taxon>Pleocyemata</taxon>
        <taxon>Astacidea</taxon>
        <taxon>Parastacoidea</taxon>
        <taxon>Parastacidae</taxon>
        <taxon>Cherax</taxon>
    </lineage>
</organism>
<proteinExistence type="predicted"/>
<gene>
    <name evidence="3" type="ORF">OTU49_015121</name>
</gene>
<evidence type="ECO:0000256" key="2">
    <source>
        <dbReference type="SAM" id="Phobius"/>
    </source>
</evidence>
<evidence type="ECO:0000313" key="3">
    <source>
        <dbReference type="EMBL" id="KAK8749902.1"/>
    </source>
</evidence>
<feature type="compositionally biased region" description="Basic and acidic residues" evidence="1">
    <location>
        <begin position="231"/>
        <end position="272"/>
    </location>
</feature>
<feature type="region of interest" description="Disordered" evidence="1">
    <location>
        <begin position="465"/>
        <end position="551"/>
    </location>
</feature>
<sequence length="551" mass="63947">MLARCCCDPYKRTYISAILTAIEAVAFGTLNIVLICMSTCAIEPPEKIPLAFDKFWAWYFYDEDACLASGHDYSSISWINTPFPLKPRRSQTNVQANLNYQIAYLALHSLWFLSALVLLYGNARKLWGYYIPWLLITLTLVIMDLTLSVFFIEDIADSDNSNYNSALAWIMCLYFRLFFFWILNLEEFATGCNAFCKSYHKRTKQARLKAKQEKKMAVEVEKAAAAADEAARAEMREWQEAERQRQEQEAEHQRQQQQEERQRQQQQEERQRQQQQFEALGVDNDAYEETTLASQTKERPPVAKKPSVPPELRPFNYLNPFFRPTDQHDIEGMKANPAFEEPLMNLKRNSSHISNQEDYFPFDGYIKLTDTVPVAPDPLTRRHGSMRNLNSQPPQHHVKRSFSTKGPHDDYPRNNSSSKYTGAWDTNTGPSNNLVGLPRIHLAESKAVLRPPRDADFLTHQEQHLLPPHQPSSSHPSSQPRPYVPPHDQEAHYSPMDRDRHYFPPPSQERDYFQMESQEREYSPQRANMAPPPAASRKHHPQDISQTTYYI</sequence>
<feature type="compositionally biased region" description="Basic and acidic residues" evidence="1">
    <location>
        <begin position="487"/>
        <end position="523"/>
    </location>
</feature>
<comment type="caution">
    <text evidence="3">The sequence shown here is derived from an EMBL/GenBank/DDBJ whole genome shotgun (WGS) entry which is preliminary data.</text>
</comment>
<feature type="region of interest" description="Disordered" evidence="1">
    <location>
        <begin position="376"/>
        <end position="429"/>
    </location>
</feature>
<keyword evidence="2" id="KW-0472">Membrane</keyword>
<feature type="transmembrane region" description="Helical" evidence="2">
    <location>
        <begin position="163"/>
        <end position="183"/>
    </location>
</feature>
<dbReference type="EMBL" id="JARKIK010000008">
    <property type="protein sequence ID" value="KAK8749902.1"/>
    <property type="molecule type" value="Genomic_DNA"/>
</dbReference>
<dbReference type="AlphaFoldDB" id="A0AAW0Y1L3"/>
<feature type="transmembrane region" description="Helical" evidence="2">
    <location>
        <begin position="127"/>
        <end position="151"/>
    </location>
</feature>
<feature type="compositionally biased region" description="Low complexity" evidence="1">
    <location>
        <begin position="465"/>
        <end position="480"/>
    </location>
</feature>
<accession>A0AAW0Y1L3</accession>
<feature type="transmembrane region" description="Helical" evidence="2">
    <location>
        <begin position="98"/>
        <end position="121"/>
    </location>
</feature>
<evidence type="ECO:0000313" key="4">
    <source>
        <dbReference type="Proteomes" id="UP001445076"/>
    </source>
</evidence>
<keyword evidence="2" id="KW-0812">Transmembrane</keyword>
<evidence type="ECO:0000256" key="1">
    <source>
        <dbReference type="SAM" id="MobiDB-lite"/>
    </source>
</evidence>
<keyword evidence="4" id="KW-1185">Reference proteome</keyword>
<feature type="region of interest" description="Disordered" evidence="1">
    <location>
        <begin position="231"/>
        <end position="312"/>
    </location>
</feature>
<keyword evidence="2" id="KW-1133">Transmembrane helix</keyword>
<feature type="compositionally biased region" description="Polar residues" evidence="1">
    <location>
        <begin position="413"/>
        <end position="429"/>
    </location>
</feature>
<dbReference type="Proteomes" id="UP001445076">
    <property type="component" value="Unassembled WGS sequence"/>
</dbReference>
<name>A0AAW0Y1L3_CHEQU</name>
<protein>
    <submittedName>
        <fullName evidence="3">Uncharacterized protein</fullName>
    </submittedName>
</protein>